<name>A0A2T4ZA89_9BACL</name>
<gene>
    <name evidence="1" type="ORF">C8J48_1404</name>
</gene>
<proteinExistence type="predicted"/>
<dbReference type="EMBL" id="PZZP01000001">
    <property type="protein sequence ID" value="PTM58811.1"/>
    <property type="molecule type" value="Genomic_DNA"/>
</dbReference>
<dbReference type="OrthoDB" id="435394at2"/>
<sequence length="853" mass="100432">MGDSSKLVHVNRAKREYQQQVTWWREQKPKAQLPPELEKLLRNNDPAFIQELKRFAVGFTVTVQRYNRETRRYERIEPNPAVDTNDGSWLWTLYLRKEPLAKEAVRTLLEYASDGEIRRMAENLVENKDRYYWINHWQYRSYWSGRYWEKFIPFSHVFFRYVKGIYKLAEQRKDEKIWSVLAYRFDVEKQFGWYLPQSLDPSKRFYSPKTHHYLRRRSWRTLRDLGEKGSPDYVRLATEALLCYESKNGIKRWDMDSKNYRDFSHLWLFNHILFHNSSRFVYKGSQTWKAATAESPDPLAWTEEREEAFPELWDHHPDQLRRLFLEGKAGPVIQFAARALIQGNPSYLQKISLEQLQDLLSSSEHYTRRKWATSLILDRLTHPDLQAPDFDAWMSFSTHQDPAIRKGATWFIHQYRDRWSNEHVIQLLQRFIADLRTKKITDPQTIKDWVELTQNAFAHVLSEITTIDLVKEMVESDHPALLELAASLLEQLDISKHPLTGAQLLPFLSCGHGSIQEAARGILSEHFVALELNGAILAEIASIPGEDHQAFTTQFFRERRLWMVPLLPEFLQEMWIRMLRSDLPDDVKGYIRDDLLGGLFFDELADIPFEKVLRLIESDQAELRELGERLFLLTDPEPRNLTAGQLLQLAHCPLARVREEVRNMIPREHHRLTDDLWVNLAETDWDDTRNWVFDQLEARPAEAISPDLIYGLLDTARSDVQQLAMTLVQAHEHRLDLSELMFRAAESPHLQVQEYALQLASRMTWRPESLQRMELFFRTVLFRVHGGRKAKEMALDLLLPLGEESRENAEVIVPLLADVSHNFGRQDFERVLLAITRIQDRYPDLQSPVTILA</sequence>
<organism evidence="1 2">
    <name type="scientific">Desmospora activa DSM 45169</name>
    <dbReference type="NCBI Taxonomy" id="1121389"/>
    <lineage>
        <taxon>Bacteria</taxon>
        <taxon>Bacillati</taxon>
        <taxon>Bacillota</taxon>
        <taxon>Bacilli</taxon>
        <taxon>Bacillales</taxon>
        <taxon>Thermoactinomycetaceae</taxon>
        <taxon>Desmospora</taxon>
    </lineage>
</organism>
<evidence type="ECO:0000313" key="1">
    <source>
        <dbReference type="EMBL" id="PTM58811.1"/>
    </source>
</evidence>
<dbReference type="InterPro" id="IPR016024">
    <property type="entry name" value="ARM-type_fold"/>
</dbReference>
<keyword evidence="2" id="KW-1185">Reference proteome</keyword>
<accession>A0A2T4ZA89</accession>
<protein>
    <submittedName>
        <fullName evidence="1">Uncharacterized protein</fullName>
    </submittedName>
</protein>
<dbReference type="RefSeq" id="WP_107725563.1">
    <property type="nucleotide sequence ID" value="NZ_PZZP01000001.1"/>
</dbReference>
<reference evidence="1 2" key="1">
    <citation type="submission" date="2018-04" db="EMBL/GenBank/DDBJ databases">
        <title>Genomic Encyclopedia of Archaeal and Bacterial Type Strains, Phase II (KMG-II): from individual species to whole genera.</title>
        <authorList>
            <person name="Goeker M."/>
        </authorList>
    </citation>
    <scope>NUCLEOTIDE SEQUENCE [LARGE SCALE GENOMIC DNA]</scope>
    <source>
        <strain evidence="1 2">DSM 45169</strain>
    </source>
</reference>
<comment type="caution">
    <text evidence="1">The sequence shown here is derived from an EMBL/GenBank/DDBJ whole genome shotgun (WGS) entry which is preliminary data.</text>
</comment>
<dbReference type="SUPFAM" id="SSF48371">
    <property type="entry name" value="ARM repeat"/>
    <property type="match status" value="1"/>
</dbReference>
<dbReference type="Proteomes" id="UP000241639">
    <property type="component" value="Unassembled WGS sequence"/>
</dbReference>
<evidence type="ECO:0000313" key="2">
    <source>
        <dbReference type="Proteomes" id="UP000241639"/>
    </source>
</evidence>
<dbReference type="AlphaFoldDB" id="A0A2T4ZA89"/>